<dbReference type="AlphaFoldDB" id="A0A150X385"/>
<keyword evidence="3" id="KW-1185">Reference proteome</keyword>
<sequence>MKYTIINLLGLILICALSSCDLEDTKTDTTIENLLLARWANTDGNSAFVYTFLSDGTFWSARVITSPSTNEVVDYRYYATGVFTLEDNELSLFFQKIYEHDDSQVQYPNPTDLTLTGQTSEGFATISFKNDNQKLTFTFQPCAPNENCATEISFERVPVGWCGTPSPN</sequence>
<evidence type="ECO:0000313" key="2">
    <source>
        <dbReference type="EMBL" id="KYG73195.1"/>
    </source>
</evidence>
<accession>A0A150X385</accession>
<gene>
    <name evidence="2" type="ORF">AWN68_10970</name>
</gene>
<dbReference type="PROSITE" id="PS51257">
    <property type="entry name" value="PROKAR_LIPOPROTEIN"/>
    <property type="match status" value="1"/>
</dbReference>
<proteinExistence type="predicted"/>
<feature type="chain" id="PRO_5007574121" evidence="1">
    <location>
        <begin position="24"/>
        <end position="168"/>
    </location>
</feature>
<dbReference type="OrthoDB" id="1450111at2"/>
<protein>
    <submittedName>
        <fullName evidence="2">Uncharacterized protein</fullName>
    </submittedName>
</protein>
<dbReference type="STRING" id="296218.AWN68_10970"/>
<name>A0A150X385_9BACT</name>
<reference evidence="2 3" key="1">
    <citation type="submission" date="2016-01" db="EMBL/GenBank/DDBJ databases">
        <title>Genome sequencing of Roseivirga echinicomitans KMM 6058.</title>
        <authorList>
            <person name="Selvaratnam C."/>
            <person name="Thevarajoo S."/>
            <person name="Goh K.M."/>
            <person name="Ee R."/>
            <person name="Chan K.-G."/>
            <person name="Chong C.S."/>
        </authorList>
    </citation>
    <scope>NUCLEOTIDE SEQUENCE [LARGE SCALE GENOMIC DNA]</scope>
    <source>
        <strain evidence="2 3">KMM 6058</strain>
    </source>
</reference>
<comment type="caution">
    <text evidence="2">The sequence shown here is derived from an EMBL/GenBank/DDBJ whole genome shotgun (WGS) entry which is preliminary data.</text>
</comment>
<feature type="signal peptide" evidence="1">
    <location>
        <begin position="1"/>
        <end position="23"/>
    </location>
</feature>
<keyword evidence="1" id="KW-0732">Signal</keyword>
<dbReference type="RefSeq" id="WP_068418403.1">
    <property type="nucleotide sequence ID" value="NZ_LRDB01000050.1"/>
</dbReference>
<evidence type="ECO:0000313" key="3">
    <source>
        <dbReference type="Proteomes" id="UP000075615"/>
    </source>
</evidence>
<evidence type="ECO:0000256" key="1">
    <source>
        <dbReference type="SAM" id="SignalP"/>
    </source>
</evidence>
<dbReference type="Proteomes" id="UP000075615">
    <property type="component" value="Unassembled WGS sequence"/>
</dbReference>
<dbReference type="EMBL" id="LRDB01000050">
    <property type="protein sequence ID" value="KYG73195.1"/>
    <property type="molecule type" value="Genomic_DNA"/>
</dbReference>
<organism evidence="2 3">
    <name type="scientific">Roseivirga echinicomitans</name>
    <dbReference type="NCBI Taxonomy" id="296218"/>
    <lineage>
        <taxon>Bacteria</taxon>
        <taxon>Pseudomonadati</taxon>
        <taxon>Bacteroidota</taxon>
        <taxon>Cytophagia</taxon>
        <taxon>Cytophagales</taxon>
        <taxon>Roseivirgaceae</taxon>
        <taxon>Roseivirga</taxon>
    </lineage>
</organism>